<dbReference type="SUPFAM" id="SSF63411">
    <property type="entry name" value="LuxS/MPP-like metallohydrolase"/>
    <property type="match status" value="2"/>
</dbReference>
<dbReference type="InterPro" id="IPR011765">
    <property type="entry name" value="Pept_M16_N"/>
</dbReference>
<keyword evidence="3" id="KW-0378">Hydrolase</keyword>
<dbReference type="Gene3D" id="3.30.830.10">
    <property type="entry name" value="Metalloenzyme, LuxS/M16 peptidase-like"/>
    <property type="match status" value="2"/>
</dbReference>
<keyword evidence="2" id="KW-0645">Protease</keyword>
<evidence type="ECO:0000259" key="7">
    <source>
        <dbReference type="Pfam" id="PF00675"/>
    </source>
</evidence>
<dbReference type="RefSeq" id="WP_344018878.1">
    <property type="nucleotide sequence ID" value="NZ_BAAABX010000004.1"/>
</dbReference>
<evidence type="ECO:0000256" key="4">
    <source>
        <dbReference type="ARBA" id="ARBA00022833"/>
    </source>
</evidence>
<evidence type="ECO:0000313" key="10">
    <source>
        <dbReference type="Proteomes" id="UP001500879"/>
    </source>
</evidence>
<evidence type="ECO:0000256" key="6">
    <source>
        <dbReference type="SAM" id="MobiDB-lite"/>
    </source>
</evidence>
<keyword evidence="4" id="KW-0862">Zinc</keyword>
<evidence type="ECO:0000313" key="9">
    <source>
        <dbReference type="EMBL" id="GAA0385787.1"/>
    </source>
</evidence>
<sequence>MPEEHAVPEEFAPPSCFTLPNGLRVVLCRRGTTPVAAVCVHYDVGFRSEPEGRGGFAHLFEHLMFQGSESVGRSEHFTIVQSSGGTANGSTRQDYTEYYQIAPVSALERLLFLEADRMRTLRLTQDSLDTQVAVVEEEIKLNVHDRPYGGFPWTNLPSVLYRKFSNAHNGYGDFADLRRATLEDCAAFFDAYYAPSNAVLTVVGDIDPARTRDWVARHFGDIPARPTAARQDLREPLPAEPRHGSLTDRQAPLPSTALGYRLPDPGAGRERYLGHIVLAALLGGSSGRLSRRALARDISLTTAAAQCGFFGPLDARDPDTFVVTARHPSTDHRAVAGAVAAALEDLADPGPTDREVASVIRGTAARWHRKHDNVLTLARAVGASALLHGEPSLPTEFPRLLASVTGARVRDAAGTLAGSRPATLALRTRHTGGAR</sequence>
<dbReference type="Pfam" id="PF05193">
    <property type="entry name" value="Peptidase_M16_C"/>
    <property type="match status" value="1"/>
</dbReference>
<protein>
    <submittedName>
        <fullName evidence="9">Pitrilysin family protein</fullName>
    </submittedName>
</protein>
<name>A0ABP3HZU0_9ACTN</name>
<dbReference type="InterPro" id="IPR007863">
    <property type="entry name" value="Peptidase_M16_C"/>
</dbReference>
<dbReference type="InterPro" id="IPR011249">
    <property type="entry name" value="Metalloenz_LuxS/M16"/>
</dbReference>
<keyword evidence="10" id="KW-1185">Reference proteome</keyword>
<feature type="domain" description="Peptidase M16 N-terminal" evidence="7">
    <location>
        <begin position="25"/>
        <end position="140"/>
    </location>
</feature>
<dbReference type="EMBL" id="BAAABX010000004">
    <property type="protein sequence ID" value="GAA0385787.1"/>
    <property type="molecule type" value="Genomic_DNA"/>
</dbReference>
<comment type="similarity">
    <text evidence="1">Belongs to the peptidase M16 family.</text>
</comment>
<reference evidence="10" key="1">
    <citation type="journal article" date="2019" name="Int. J. Syst. Evol. Microbiol.">
        <title>The Global Catalogue of Microorganisms (GCM) 10K type strain sequencing project: providing services to taxonomists for standard genome sequencing and annotation.</title>
        <authorList>
            <consortium name="The Broad Institute Genomics Platform"/>
            <consortium name="The Broad Institute Genome Sequencing Center for Infectious Disease"/>
            <person name="Wu L."/>
            <person name="Ma J."/>
        </authorList>
    </citation>
    <scope>NUCLEOTIDE SEQUENCE [LARGE SCALE GENOMIC DNA]</scope>
    <source>
        <strain evidence="10">JCM 4788</strain>
    </source>
</reference>
<gene>
    <name evidence="9" type="ORF">GCM10010357_03230</name>
</gene>
<dbReference type="PANTHER" id="PTHR43690:SF17">
    <property type="entry name" value="PROTEIN YHJJ"/>
    <property type="match status" value="1"/>
</dbReference>
<feature type="domain" description="Peptidase M16 C-terminal" evidence="8">
    <location>
        <begin position="180"/>
        <end position="361"/>
    </location>
</feature>
<evidence type="ECO:0000256" key="2">
    <source>
        <dbReference type="ARBA" id="ARBA00022670"/>
    </source>
</evidence>
<evidence type="ECO:0000256" key="3">
    <source>
        <dbReference type="ARBA" id="ARBA00022801"/>
    </source>
</evidence>
<proteinExistence type="inferred from homology"/>
<dbReference type="Pfam" id="PF00675">
    <property type="entry name" value="Peptidase_M16"/>
    <property type="match status" value="1"/>
</dbReference>
<dbReference type="PANTHER" id="PTHR43690">
    <property type="entry name" value="NARDILYSIN"/>
    <property type="match status" value="1"/>
</dbReference>
<keyword evidence="5" id="KW-0482">Metalloprotease</keyword>
<evidence type="ECO:0000256" key="5">
    <source>
        <dbReference type="ARBA" id="ARBA00023049"/>
    </source>
</evidence>
<accession>A0ABP3HZU0</accession>
<dbReference type="Proteomes" id="UP001500879">
    <property type="component" value="Unassembled WGS sequence"/>
</dbReference>
<organism evidence="9 10">
    <name type="scientific">Streptomyces luteireticuli</name>
    <dbReference type="NCBI Taxonomy" id="173858"/>
    <lineage>
        <taxon>Bacteria</taxon>
        <taxon>Bacillati</taxon>
        <taxon>Actinomycetota</taxon>
        <taxon>Actinomycetes</taxon>
        <taxon>Kitasatosporales</taxon>
        <taxon>Streptomycetaceae</taxon>
        <taxon>Streptomyces</taxon>
    </lineage>
</organism>
<dbReference type="InterPro" id="IPR050626">
    <property type="entry name" value="Peptidase_M16"/>
</dbReference>
<comment type="caution">
    <text evidence="9">The sequence shown here is derived from an EMBL/GenBank/DDBJ whole genome shotgun (WGS) entry which is preliminary data.</text>
</comment>
<feature type="compositionally biased region" description="Basic and acidic residues" evidence="6">
    <location>
        <begin position="231"/>
        <end position="246"/>
    </location>
</feature>
<feature type="region of interest" description="Disordered" evidence="6">
    <location>
        <begin position="225"/>
        <end position="256"/>
    </location>
</feature>
<evidence type="ECO:0000256" key="1">
    <source>
        <dbReference type="ARBA" id="ARBA00007261"/>
    </source>
</evidence>
<evidence type="ECO:0000259" key="8">
    <source>
        <dbReference type="Pfam" id="PF05193"/>
    </source>
</evidence>